<reference evidence="2 3" key="1">
    <citation type="submission" date="2019-03" db="EMBL/GenBank/DDBJ databases">
        <title>Genomic Encyclopedia of Type Strains, Phase IV (KMG-IV): sequencing the most valuable type-strain genomes for metagenomic binning, comparative biology and taxonomic classification.</title>
        <authorList>
            <person name="Goeker M."/>
        </authorList>
    </citation>
    <scope>NUCLEOTIDE SEQUENCE [LARGE SCALE GENOMIC DNA]</scope>
    <source>
        <strain evidence="2 3">DSM 102969</strain>
    </source>
</reference>
<proteinExistence type="predicted"/>
<gene>
    <name evidence="2" type="ORF">EDD54_3312</name>
</gene>
<dbReference type="RefSeq" id="WP_126538227.1">
    <property type="nucleotide sequence ID" value="NZ_BSPM01000009.1"/>
</dbReference>
<feature type="signal peptide" evidence="1">
    <location>
        <begin position="1"/>
        <end position="17"/>
    </location>
</feature>
<evidence type="ECO:0000256" key="1">
    <source>
        <dbReference type="SAM" id="SignalP"/>
    </source>
</evidence>
<feature type="chain" id="PRO_5020641850" evidence="1">
    <location>
        <begin position="18"/>
        <end position="180"/>
    </location>
</feature>
<keyword evidence="1" id="KW-0732">Signal</keyword>
<comment type="caution">
    <text evidence="2">The sequence shown here is derived from an EMBL/GenBank/DDBJ whole genome shotgun (WGS) entry which is preliminary data.</text>
</comment>
<organism evidence="2 3">
    <name type="scientific">Oharaeibacter diazotrophicus</name>
    <dbReference type="NCBI Taxonomy" id="1920512"/>
    <lineage>
        <taxon>Bacteria</taxon>
        <taxon>Pseudomonadati</taxon>
        <taxon>Pseudomonadota</taxon>
        <taxon>Alphaproteobacteria</taxon>
        <taxon>Hyphomicrobiales</taxon>
        <taxon>Pleomorphomonadaceae</taxon>
        <taxon>Oharaeibacter</taxon>
    </lineage>
</organism>
<protein>
    <submittedName>
        <fullName evidence="2">Uncharacterized protein</fullName>
    </submittedName>
</protein>
<sequence>MRTAVLSLAFVTILAHAAAVAGEARVPPRPGLVFGWYDPATDRFLPESAPSAVADTSGPAAGRVRGTLVVEVTVDLVSKVPAGEEISVFVDGRIGNDGTATERSYNDYRTEGAARRVGATASYTAALPYGFRAADEKTMLTVWVDASTAVGTARPRTSQMLRVPLPQAGGRLVIPVRLAL</sequence>
<name>A0A4R6RB50_9HYPH</name>
<evidence type="ECO:0000313" key="2">
    <source>
        <dbReference type="EMBL" id="TDP83350.1"/>
    </source>
</evidence>
<dbReference type="EMBL" id="SNXY01000009">
    <property type="protein sequence ID" value="TDP83350.1"/>
    <property type="molecule type" value="Genomic_DNA"/>
</dbReference>
<keyword evidence="3" id="KW-1185">Reference proteome</keyword>
<dbReference type="AlphaFoldDB" id="A0A4R6RB50"/>
<evidence type="ECO:0000313" key="3">
    <source>
        <dbReference type="Proteomes" id="UP000294547"/>
    </source>
</evidence>
<accession>A0A4R6RB50</accession>
<dbReference type="Proteomes" id="UP000294547">
    <property type="component" value="Unassembled WGS sequence"/>
</dbReference>